<dbReference type="Pfam" id="PF01695">
    <property type="entry name" value="IstB_IS21"/>
    <property type="match status" value="1"/>
</dbReference>
<dbReference type="Gene3D" id="3.40.50.300">
    <property type="entry name" value="P-loop containing nucleotide triphosphate hydrolases"/>
    <property type="match status" value="1"/>
</dbReference>
<keyword evidence="4" id="KW-1185">Reference proteome</keyword>
<dbReference type="GeneID" id="82203771"/>
<name>A0A1U7ND70_9FIRM</name>
<evidence type="ECO:0000259" key="2">
    <source>
        <dbReference type="SMART" id="SM00382"/>
    </source>
</evidence>
<accession>A0A1U7ND70</accession>
<dbReference type="EMBL" id="MPJW01000252">
    <property type="protein sequence ID" value="OLU36842.1"/>
    <property type="molecule type" value="Genomic_DNA"/>
</dbReference>
<evidence type="ECO:0000256" key="1">
    <source>
        <dbReference type="ARBA" id="ARBA00008059"/>
    </source>
</evidence>
<evidence type="ECO:0000313" key="4">
    <source>
        <dbReference type="Proteomes" id="UP000186341"/>
    </source>
</evidence>
<organism evidence="3 4">
    <name type="scientific">Ileibacterium valens</name>
    <dbReference type="NCBI Taxonomy" id="1862668"/>
    <lineage>
        <taxon>Bacteria</taxon>
        <taxon>Bacillati</taxon>
        <taxon>Bacillota</taxon>
        <taxon>Erysipelotrichia</taxon>
        <taxon>Erysipelotrichales</taxon>
        <taxon>Erysipelotrichaceae</taxon>
        <taxon>Ileibacterium</taxon>
    </lineage>
</organism>
<dbReference type="GO" id="GO:0006260">
    <property type="term" value="P:DNA replication"/>
    <property type="evidence" value="ECO:0007669"/>
    <property type="project" value="TreeGrafter"/>
</dbReference>
<reference evidence="3 4" key="1">
    <citation type="submission" date="2016-11" db="EMBL/GenBank/DDBJ databases">
        <title>Description of two novel members of the family Erysipelotrichaceae: Ileibacterium lipovorans gen. nov., sp. nov. and Dubosiella newyorkensis, gen. nov., sp. nov.</title>
        <authorList>
            <person name="Cox L.M."/>
            <person name="Sohn J."/>
            <person name="Tyrrell K.L."/>
            <person name="Citron D.M."/>
            <person name="Lawson P.A."/>
            <person name="Patel N.B."/>
            <person name="Iizumi T."/>
            <person name="Perez-Perez G.I."/>
            <person name="Goldstein E.J."/>
            <person name="Blaser M.J."/>
        </authorList>
    </citation>
    <scope>NUCLEOTIDE SEQUENCE [LARGE SCALE GENOMIC DNA]</scope>
    <source>
        <strain evidence="3 4">NYU-BL-A3</strain>
    </source>
</reference>
<dbReference type="SUPFAM" id="SSF52540">
    <property type="entry name" value="P-loop containing nucleoside triphosphate hydrolases"/>
    <property type="match status" value="1"/>
</dbReference>
<dbReference type="Proteomes" id="UP000186341">
    <property type="component" value="Unassembled WGS sequence"/>
</dbReference>
<dbReference type="CDD" id="cd00009">
    <property type="entry name" value="AAA"/>
    <property type="match status" value="1"/>
</dbReference>
<dbReference type="InterPro" id="IPR003593">
    <property type="entry name" value="AAA+_ATPase"/>
</dbReference>
<dbReference type="NCBIfam" id="NF038214">
    <property type="entry name" value="IS21_help_AAA"/>
    <property type="match status" value="1"/>
</dbReference>
<sequence length="187" mass="21666">ANFPFLKEMKDFDFSFQPSINEGQIRGFENLKFLEQKQNILFIGSSGVGKTHLSVSIGIEAAKNRKSTYFINCNDLLQNLKKAKAENRLEQRLKFYSRYKLLIIDEVGFLPIDVEDSKLFFQLITKRYEKNSTIITSNIELSRWGDMFGDPVLANAILDRLLHHSEIIKIIGDSYRIKDKIRLIEGE</sequence>
<dbReference type="PANTHER" id="PTHR30050">
    <property type="entry name" value="CHROMOSOMAL REPLICATION INITIATOR PROTEIN DNAA"/>
    <property type="match status" value="1"/>
</dbReference>
<dbReference type="AlphaFoldDB" id="A0A1U7ND70"/>
<dbReference type="InterPro" id="IPR027417">
    <property type="entry name" value="P-loop_NTPase"/>
</dbReference>
<dbReference type="InterPro" id="IPR002611">
    <property type="entry name" value="IstB_ATP-bd"/>
</dbReference>
<dbReference type="GO" id="GO:0005524">
    <property type="term" value="F:ATP binding"/>
    <property type="evidence" value="ECO:0007669"/>
    <property type="project" value="InterPro"/>
</dbReference>
<dbReference type="SMART" id="SM00382">
    <property type="entry name" value="AAA"/>
    <property type="match status" value="1"/>
</dbReference>
<gene>
    <name evidence="3" type="ORF">BO222_11560</name>
</gene>
<feature type="non-terminal residue" evidence="3">
    <location>
        <position position="1"/>
    </location>
</feature>
<comment type="similarity">
    <text evidence="1">Belongs to the IS21/IS1162 putative ATP-binding protein family.</text>
</comment>
<dbReference type="RefSeq" id="WP_143357033.1">
    <property type="nucleotide sequence ID" value="NZ_MPJW01000252.1"/>
</dbReference>
<dbReference type="PANTHER" id="PTHR30050:SF4">
    <property type="entry name" value="ATP-BINDING PROTEIN RV3427C IN INSERTION SEQUENCE-RELATED"/>
    <property type="match status" value="1"/>
</dbReference>
<protein>
    <submittedName>
        <fullName evidence="3">Transposase</fullName>
    </submittedName>
</protein>
<dbReference type="InterPro" id="IPR047661">
    <property type="entry name" value="IstB"/>
</dbReference>
<dbReference type="OrthoDB" id="9776217at2"/>
<evidence type="ECO:0000313" key="3">
    <source>
        <dbReference type="EMBL" id="OLU36842.1"/>
    </source>
</evidence>
<feature type="domain" description="AAA+ ATPase" evidence="2">
    <location>
        <begin position="36"/>
        <end position="169"/>
    </location>
</feature>
<comment type="caution">
    <text evidence="3">The sequence shown here is derived from an EMBL/GenBank/DDBJ whole genome shotgun (WGS) entry which is preliminary data.</text>
</comment>
<proteinExistence type="inferred from homology"/>